<evidence type="ECO:0000259" key="2">
    <source>
        <dbReference type="PROSITE" id="PS51123"/>
    </source>
</evidence>
<evidence type="ECO:0000256" key="1">
    <source>
        <dbReference type="PROSITE-ProRule" id="PRU00473"/>
    </source>
</evidence>
<dbReference type="Gene3D" id="3.30.1330.60">
    <property type="entry name" value="OmpA-like domain"/>
    <property type="match status" value="1"/>
</dbReference>
<gene>
    <name evidence="3" type="ORF">SAMN02745126_05090</name>
    <name evidence="4" type="ORF">SAMN02745126_05674</name>
</gene>
<dbReference type="OrthoDB" id="189250at2"/>
<dbReference type="InterPro" id="IPR050330">
    <property type="entry name" value="Bact_OuterMem_StrucFunc"/>
</dbReference>
<dbReference type="STRING" id="225324.SAMN02745126_05090"/>
<dbReference type="GO" id="GO:0016020">
    <property type="term" value="C:membrane"/>
    <property type="evidence" value="ECO:0007669"/>
    <property type="project" value="UniProtKB-UniRule"/>
</dbReference>
<keyword evidence="5" id="KW-1185">Reference proteome</keyword>
<accession>A0A1T4T501</accession>
<proteinExistence type="predicted"/>
<organism evidence="4 5">
    <name type="scientific">Enhydrobacter aerosaccus</name>
    <dbReference type="NCBI Taxonomy" id="225324"/>
    <lineage>
        <taxon>Bacteria</taxon>
        <taxon>Pseudomonadati</taxon>
        <taxon>Pseudomonadota</taxon>
        <taxon>Alphaproteobacteria</taxon>
        <taxon>Hyphomicrobiales</taxon>
        <taxon>Enhydrobacter</taxon>
    </lineage>
</organism>
<dbReference type="RefSeq" id="WP_139374083.1">
    <property type="nucleotide sequence ID" value="NZ_FUWJ01000009.1"/>
</dbReference>
<reference evidence="4" key="1">
    <citation type="submission" date="2017-02" db="EMBL/GenBank/DDBJ databases">
        <authorList>
            <person name="Peterson S.W."/>
        </authorList>
    </citation>
    <scope>NUCLEOTIDE SEQUENCE [LARGE SCALE GENOMIC DNA]</scope>
    <source>
        <strain evidence="4">ATCC 27094</strain>
    </source>
</reference>
<keyword evidence="1" id="KW-0472">Membrane</keyword>
<dbReference type="EMBL" id="FUWJ01000009">
    <property type="protein sequence ID" value="SKA31105.1"/>
    <property type="molecule type" value="Genomic_DNA"/>
</dbReference>
<dbReference type="InterPro" id="IPR006665">
    <property type="entry name" value="OmpA-like"/>
</dbReference>
<dbReference type="InterPro" id="IPR036737">
    <property type="entry name" value="OmpA-like_sf"/>
</dbReference>
<dbReference type="EMBL" id="FUWJ01000013">
    <property type="protein sequence ID" value="SKA35526.1"/>
    <property type="molecule type" value="Genomic_DNA"/>
</dbReference>
<dbReference type="Pfam" id="PF00691">
    <property type="entry name" value="OmpA"/>
    <property type="match status" value="1"/>
</dbReference>
<reference evidence="5" key="2">
    <citation type="submission" date="2017-02" db="EMBL/GenBank/DDBJ databases">
        <authorList>
            <person name="Varghese N."/>
            <person name="Submissions S."/>
        </authorList>
    </citation>
    <scope>NUCLEOTIDE SEQUENCE [LARGE SCALE GENOMIC DNA]</scope>
    <source>
        <strain evidence="5">ATCC 27094</strain>
    </source>
</reference>
<dbReference type="PANTHER" id="PTHR30329:SF21">
    <property type="entry name" value="LIPOPROTEIN YIAD-RELATED"/>
    <property type="match status" value="1"/>
</dbReference>
<dbReference type="CDD" id="cd07185">
    <property type="entry name" value="OmpA_C-like"/>
    <property type="match status" value="1"/>
</dbReference>
<feature type="non-terminal residue" evidence="4">
    <location>
        <position position="1"/>
    </location>
</feature>
<dbReference type="SUPFAM" id="SSF103088">
    <property type="entry name" value="OmpA-like"/>
    <property type="match status" value="1"/>
</dbReference>
<evidence type="ECO:0000313" key="3">
    <source>
        <dbReference type="EMBL" id="SKA31105.1"/>
    </source>
</evidence>
<evidence type="ECO:0000313" key="5">
    <source>
        <dbReference type="Proteomes" id="UP000190092"/>
    </source>
</evidence>
<dbReference type="PANTHER" id="PTHR30329">
    <property type="entry name" value="STATOR ELEMENT OF FLAGELLAR MOTOR COMPLEX"/>
    <property type="match status" value="1"/>
</dbReference>
<dbReference type="AlphaFoldDB" id="A0A1T4T501"/>
<dbReference type="PROSITE" id="PS51123">
    <property type="entry name" value="OMPA_2"/>
    <property type="match status" value="1"/>
</dbReference>
<dbReference type="Proteomes" id="UP000190092">
    <property type="component" value="Unassembled WGS sequence"/>
</dbReference>
<feature type="domain" description="OmpA-like" evidence="2">
    <location>
        <begin position="1"/>
        <end position="63"/>
    </location>
</feature>
<protein>
    <submittedName>
        <fullName evidence="4">OmpA family protein</fullName>
    </submittedName>
</protein>
<name>A0A1T4T501_9HYPH</name>
<evidence type="ECO:0000313" key="4">
    <source>
        <dbReference type="EMBL" id="SKA35526.1"/>
    </source>
</evidence>
<sequence length="63" mass="6670">SGPESYNMALSLRRANAVKDALVRNGVPATAISVVGKGEQGLLVPTADGVREPQNRRVVIEIQ</sequence>